<dbReference type="Pfam" id="PF06223">
    <property type="entry name" value="Phage_tail_T"/>
    <property type="match status" value="1"/>
</dbReference>
<dbReference type="InterPro" id="IPR009350">
    <property type="entry name" value="Phage_tail_T"/>
</dbReference>
<dbReference type="Proteomes" id="UP000283993">
    <property type="component" value="Unassembled WGS sequence"/>
</dbReference>
<organism evidence="2 3">
    <name type="scientific">Salinisphaera orenii MK-B5</name>
    <dbReference type="NCBI Taxonomy" id="856730"/>
    <lineage>
        <taxon>Bacteria</taxon>
        <taxon>Pseudomonadati</taxon>
        <taxon>Pseudomonadota</taxon>
        <taxon>Gammaproteobacteria</taxon>
        <taxon>Salinisphaerales</taxon>
        <taxon>Salinisphaeraceae</taxon>
        <taxon>Salinisphaera</taxon>
    </lineage>
</organism>
<feature type="domain" description="Minor tail T" evidence="1">
    <location>
        <begin position="2"/>
        <end position="61"/>
    </location>
</feature>
<comment type="caution">
    <text evidence="2">The sequence shown here is derived from an EMBL/GenBank/DDBJ whole genome shotgun (WGS) entry which is preliminary data.</text>
</comment>
<evidence type="ECO:0000313" key="2">
    <source>
        <dbReference type="EMBL" id="ROO30428.1"/>
    </source>
</evidence>
<dbReference type="EMBL" id="AYKH01000001">
    <property type="protein sequence ID" value="ROO30428.1"/>
    <property type="molecule type" value="Genomic_DNA"/>
</dbReference>
<name>A0A423PXW0_9GAMM</name>
<sequence length="73" mass="7785">MMWLAYRNKHGAIATAPRLEVQLAGVQAMIVQALGGKAEPSDFMPGMAKTQDRSSGIDFEQALGAFESMGLVS</sequence>
<evidence type="ECO:0000313" key="3">
    <source>
        <dbReference type="Proteomes" id="UP000283993"/>
    </source>
</evidence>
<evidence type="ECO:0000259" key="1">
    <source>
        <dbReference type="Pfam" id="PF06223"/>
    </source>
</evidence>
<dbReference type="AlphaFoldDB" id="A0A423PXW0"/>
<gene>
    <name evidence="2" type="ORF">SAOR_00940</name>
</gene>
<proteinExistence type="predicted"/>
<protein>
    <recommendedName>
        <fullName evidence="1">Minor tail T domain-containing protein</fullName>
    </recommendedName>
</protein>
<accession>A0A423PXW0</accession>
<keyword evidence="3" id="KW-1185">Reference proteome</keyword>
<reference evidence="2 3" key="1">
    <citation type="submission" date="2013-10" db="EMBL/GenBank/DDBJ databases">
        <title>Salinisphaera orenii MK-B5 Genome Sequencing.</title>
        <authorList>
            <person name="Lai Q."/>
            <person name="Li C."/>
            <person name="Shao Z."/>
        </authorList>
    </citation>
    <scope>NUCLEOTIDE SEQUENCE [LARGE SCALE GENOMIC DNA]</scope>
    <source>
        <strain evidence="2 3">MK-B5</strain>
    </source>
</reference>